<evidence type="ECO:0000313" key="4">
    <source>
        <dbReference type="Proteomes" id="UP000251889"/>
    </source>
</evidence>
<dbReference type="PROSITE" id="PS50164">
    <property type="entry name" value="GIY_YIG"/>
    <property type="match status" value="1"/>
</dbReference>
<dbReference type="Proteomes" id="UP000251889">
    <property type="component" value="Unassembled WGS sequence"/>
</dbReference>
<comment type="caution">
    <text evidence="3">The sequence shown here is derived from an EMBL/GenBank/DDBJ whole genome shotgun (WGS) entry which is preliminary data.</text>
</comment>
<feature type="domain" description="GIY-YIG" evidence="1">
    <location>
        <begin position="1"/>
        <end position="77"/>
    </location>
</feature>
<organism evidence="3 4">
    <name type="scientific">Pseudochryseolinea flava</name>
    <dbReference type="NCBI Taxonomy" id="2059302"/>
    <lineage>
        <taxon>Bacteria</taxon>
        <taxon>Pseudomonadati</taxon>
        <taxon>Bacteroidota</taxon>
        <taxon>Cytophagia</taxon>
        <taxon>Cytophagales</taxon>
        <taxon>Fulvivirgaceae</taxon>
        <taxon>Pseudochryseolinea</taxon>
    </lineage>
</organism>
<sequence>MAAVYILYSKELNKFYVGSCQDFELRFHEHIEKVYPNSFTANSDDWQLVALFENLSYSQARSIESHIKKMKSIVYIQNLVKYPEMVDKLKQRYK</sequence>
<dbReference type="Pfam" id="PF01541">
    <property type="entry name" value="GIY-YIG"/>
    <property type="match status" value="1"/>
</dbReference>
<name>A0A364Y2M0_9BACT</name>
<dbReference type="AlphaFoldDB" id="A0A364Y2M0"/>
<protein>
    <submittedName>
        <fullName evidence="3">GIY-YIG nuclease family protein</fullName>
    </submittedName>
</protein>
<proteinExistence type="predicted"/>
<dbReference type="OrthoDB" id="1495241at2"/>
<dbReference type="SUPFAM" id="SSF82771">
    <property type="entry name" value="GIY-YIG endonuclease"/>
    <property type="match status" value="1"/>
</dbReference>
<gene>
    <name evidence="2" type="ORF">DQQ10_12285</name>
    <name evidence="3" type="ORF">DQQ10_12290</name>
</gene>
<keyword evidence="4" id="KW-1185">Reference proteome</keyword>
<evidence type="ECO:0000313" key="2">
    <source>
        <dbReference type="EMBL" id="RAW01005.1"/>
    </source>
</evidence>
<dbReference type="InterPro" id="IPR035901">
    <property type="entry name" value="GIY-YIG_endonuc_sf"/>
</dbReference>
<dbReference type="InterPro" id="IPR000305">
    <property type="entry name" value="GIY-YIG_endonuc"/>
</dbReference>
<evidence type="ECO:0000313" key="3">
    <source>
        <dbReference type="EMBL" id="RAW01006.1"/>
    </source>
</evidence>
<dbReference type="EMBL" id="QMFY01000005">
    <property type="protein sequence ID" value="RAW01006.1"/>
    <property type="molecule type" value="Genomic_DNA"/>
</dbReference>
<dbReference type="Gene3D" id="3.40.1440.10">
    <property type="entry name" value="GIY-YIG endonuclease"/>
    <property type="match status" value="1"/>
</dbReference>
<accession>A0A364Y2M0</accession>
<reference evidence="3 4" key="1">
    <citation type="submission" date="2018-06" db="EMBL/GenBank/DDBJ databases">
        <title>Chryseolinea flavus sp. nov., a member of the phylum Bacteroidetes isolated from soil.</title>
        <authorList>
            <person name="Li Y."/>
            <person name="Wang J."/>
        </authorList>
    </citation>
    <scope>NUCLEOTIDE SEQUENCE [LARGE SCALE GENOMIC DNA]</scope>
    <source>
        <strain evidence="3 4">SDU1-6</strain>
    </source>
</reference>
<dbReference type="EMBL" id="QMFY01000005">
    <property type="protein sequence ID" value="RAW01005.1"/>
    <property type="molecule type" value="Genomic_DNA"/>
</dbReference>
<evidence type="ECO:0000259" key="1">
    <source>
        <dbReference type="PROSITE" id="PS50164"/>
    </source>
</evidence>
<dbReference type="RefSeq" id="WP_112747161.1">
    <property type="nucleotide sequence ID" value="NZ_QMFY01000005.1"/>
</dbReference>